<dbReference type="SUPFAM" id="SSF48371">
    <property type="entry name" value="ARM repeat"/>
    <property type="match status" value="1"/>
</dbReference>
<evidence type="ECO:0000313" key="2">
    <source>
        <dbReference type="Proteomes" id="UP000479300"/>
    </source>
</evidence>
<name>A0A6L9JMJ6_PHOLM</name>
<gene>
    <name evidence="1" type="ORF">GPY51_14445</name>
</gene>
<dbReference type="Gene3D" id="1.25.10.90">
    <property type="match status" value="1"/>
</dbReference>
<sequence>MDRLYHYSDLLSSENESFIRKAIGWALKDYARWNPEWIKNVISKKKDEFSGLTIR</sequence>
<dbReference type="AlphaFoldDB" id="A0A6L9JMJ6"/>
<comment type="caution">
    <text evidence="1">The sequence shown here is derived from an EMBL/GenBank/DDBJ whole genome shotgun (WGS) entry which is preliminary data.</text>
</comment>
<organism evidence="1 2">
    <name type="scientific">Photorhabdus laumondii subsp. laumondii</name>
    <name type="common">Photorhabdus luminescens subsp. laumondii</name>
    <dbReference type="NCBI Taxonomy" id="141679"/>
    <lineage>
        <taxon>Bacteria</taxon>
        <taxon>Pseudomonadati</taxon>
        <taxon>Pseudomonadota</taxon>
        <taxon>Gammaproteobacteria</taxon>
        <taxon>Enterobacterales</taxon>
        <taxon>Morganellaceae</taxon>
        <taxon>Photorhabdus</taxon>
    </lineage>
</organism>
<evidence type="ECO:0008006" key="3">
    <source>
        <dbReference type="Google" id="ProtNLM"/>
    </source>
</evidence>
<protein>
    <recommendedName>
        <fullName evidence="3">DNA alkylation repair protein</fullName>
    </recommendedName>
</protein>
<dbReference type="Proteomes" id="UP000479300">
    <property type="component" value="Unassembled WGS sequence"/>
</dbReference>
<dbReference type="GeneID" id="99863909"/>
<dbReference type="RefSeq" id="WP_082302939.1">
    <property type="nucleotide sequence ID" value="NZ_CAWMTZ010000249.1"/>
</dbReference>
<reference evidence="1 2" key="1">
    <citation type="submission" date="2019-12" db="EMBL/GenBank/DDBJ databases">
        <title>Engineering Photorhabdus to improve their lethality against agricultural pests.</title>
        <authorList>
            <person name="Machado R.A.R."/>
        </authorList>
    </citation>
    <scope>NUCLEOTIDE SEQUENCE [LARGE SCALE GENOMIC DNA]</scope>
    <source>
        <strain evidence="1 2">EN01</strain>
    </source>
</reference>
<dbReference type="InterPro" id="IPR016024">
    <property type="entry name" value="ARM-type_fold"/>
</dbReference>
<dbReference type="Pfam" id="PF08713">
    <property type="entry name" value="DNA_alkylation"/>
    <property type="match status" value="1"/>
</dbReference>
<accession>A0A6L9JMJ6</accession>
<dbReference type="EMBL" id="WSFA01000032">
    <property type="protein sequence ID" value="NDL39933.1"/>
    <property type="molecule type" value="Genomic_DNA"/>
</dbReference>
<proteinExistence type="predicted"/>
<dbReference type="InterPro" id="IPR014825">
    <property type="entry name" value="DNA_alkylation"/>
</dbReference>
<evidence type="ECO:0000313" key="1">
    <source>
        <dbReference type="EMBL" id="NDL39933.1"/>
    </source>
</evidence>